<dbReference type="Pfam" id="PF01288">
    <property type="entry name" value="HPPK"/>
    <property type="match status" value="1"/>
</dbReference>
<dbReference type="EC" id="2.7.6.3" evidence="3"/>
<proteinExistence type="inferred from homology"/>
<keyword evidence="15" id="KW-1185">Reference proteome</keyword>
<protein>
    <recommendedName>
        <fullName evidence="4">2-amino-4-hydroxy-6-hydroxymethyldihydropteridine pyrophosphokinase</fullName>
        <ecNumber evidence="3">2.7.6.3</ecNumber>
    </recommendedName>
    <alternativeName>
        <fullName evidence="11">6-hydroxymethyl-7,8-dihydropterin pyrophosphokinase</fullName>
    </alternativeName>
    <alternativeName>
        <fullName evidence="12">7,8-dihydro-6-hydroxymethylpterin-pyrophosphokinase</fullName>
    </alternativeName>
</protein>
<sequence length="163" mass="17784">MSQAVIAYVGLGANLGDPAATVRAAAQRLATLDDSDLLGLSRLYRTPAWGVEAQPDFINAVAGLRTSLAPLDLLARLLDIEREYGRDRTREQRWGPRTLDLDLLLYGDCVLDVAGLQLPHPRLHERAFALVPLLDLDAEVLIPGQGRARDAVSVLEQSNIQPL</sequence>
<dbReference type="CDD" id="cd00483">
    <property type="entry name" value="HPPK"/>
    <property type="match status" value="1"/>
</dbReference>
<dbReference type="Gene3D" id="3.30.70.560">
    <property type="entry name" value="7,8-Dihydro-6-hydroxymethylpterin-pyrophosphokinase HPPK"/>
    <property type="match status" value="1"/>
</dbReference>
<dbReference type="PANTHER" id="PTHR43071:SF1">
    <property type="entry name" value="2-AMINO-4-HYDROXY-6-HYDROXYMETHYLDIHYDROPTERIDINE PYROPHOSPHOKINASE"/>
    <property type="match status" value="1"/>
</dbReference>
<dbReference type="OrthoDB" id="9808041at2"/>
<dbReference type="STRING" id="428993.SAMN06296058_0416"/>
<comment type="pathway">
    <text evidence="1">Cofactor biosynthesis; tetrahydrofolate biosynthesis; 2-amino-4-hydroxy-6-hydroxymethyl-7,8-dihydropteridine diphosphate from 7,8-dihydroneopterin triphosphate: step 4/4.</text>
</comment>
<evidence type="ECO:0000256" key="10">
    <source>
        <dbReference type="ARBA" id="ARBA00029409"/>
    </source>
</evidence>
<dbReference type="GO" id="GO:0046654">
    <property type="term" value="P:tetrahydrofolate biosynthetic process"/>
    <property type="evidence" value="ECO:0007669"/>
    <property type="project" value="UniProtKB-UniPathway"/>
</dbReference>
<evidence type="ECO:0000256" key="8">
    <source>
        <dbReference type="ARBA" id="ARBA00022840"/>
    </source>
</evidence>
<dbReference type="InterPro" id="IPR000550">
    <property type="entry name" value="Hppk"/>
</dbReference>
<evidence type="ECO:0000256" key="2">
    <source>
        <dbReference type="ARBA" id="ARBA00005810"/>
    </source>
</evidence>
<evidence type="ECO:0000256" key="11">
    <source>
        <dbReference type="ARBA" id="ARBA00029766"/>
    </source>
</evidence>
<keyword evidence="8" id="KW-0067">ATP-binding</keyword>
<evidence type="ECO:0000313" key="14">
    <source>
        <dbReference type="EMBL" id="SKC45088.1"/>
    </source>
</evidence>
<keyword evidence="9" id="KW-0289">Folate biosynthesis</keyword>
<keyword evidence="6" id="KW-0547">Nucleotide-binding</keyword>
<reference evidence="14 15" key="1">
    <citation type="submission" date="2017-02" db="EMBL/GenBank/DDBJ databases">
        <authorList>
            <person name="Peterson S.W."/>
        </authorList>
    </citation>
    <scope>NUCLEOTIDE SEQUENCE [LARGE SCALE GENOMIC DNA]</scope>
    <source>
        <strain evidence="14 15">P15</strain>
    </source>
</reference>
<feature type="domain" description="7,8-dihydro-6-hydroxymethylpterin-pyrophosphokinase" evidence="13">
    <location>
        <begin position="93"/>
        <end position="104"/>
    </location>
</feature>
<dbReference type="RefSeq" id="WP_079722819.1">
    <property type="nucleotide sequence ID" value="NZ_BMCL01000003.1"/>
</dbReference>
<dbReference type="SUPFAM" id="SSF55083">
    <property type="entry name" value="6-hydroxymethyl-7,8-dihydropterin pyrophosphokinase, HPPK"/>
    <property type="match status" value="1"/>
</dbReference>
<dbReference type="GO" id="GO:0005524">
    <property type="term" value="F:ATP binding"/>
    <property type="evidence" value="ECO:0007669"/>
    <property type="project" value="UniProtKB-KW"/>
</dbReference>
<evidence type="ECO:0000256" key="4">
    <source>
        <dbReference type="ARBA" id="ARBA00016218"/>
    </source>
</evidence>
<evidence type="ECO:0000256" key="1">
    <source>
        <dbReference type="ARBA" id="ARBA00005051"/>
    </source>
</evidence>
<comment type="similarity">
    <text evidence="2">Belongs to the HPPK family.</text>
</comment>
<dbReference type="EMBL" id="FUZV01000001">
    <property type="protein sequence ID" value="SKC45088.1"/>
    <property type="molecule type" value="Genomic_DNA"/>
</dbReference>
<dbReference type="GO" id="GO:0046656">
    <property type="term" value="P:folic acid biosynthetic process"/>
    <property type="evidence" value="ECO:0007669"/>
    <property type="project" value="UniProtKB-KW"/>
</dbReference>
<dbReference type="UniPathway" id="UPA00077">
    <property type="reaction ID" value="UER00155"/>
</dbReference>
<evidence type="ECO:0000256" key="3">
    <source>
        <dbReference type="ARBA" id="ARBA00013253"/>
    </source>
</evidence>
<dbReference type="GO" id="GO:0003848">
    <property type="term" value="F:2-amino-4-hydroxy-6-hydroxymethyldihydropteridine diphosphokinase activity"/>
    <property type="evidence" value="ECO:0007669"/>
    <property type="project" value="UniProtKB-EC"/>
</dbReference>
<dbReference type="AlphaFoldDB" id="A0A1T5J1H6"/>
<evidence type="ECO:0000256" key="5">
    <source>
        <dbReference type="ARBA" id="ARBA00022679"/>
    </source>
</evidence>
<evidence type="ECO:0000256" key="6">
    <source>
        <dbReference type="ARBA" id="ARBA00022741"/>
    </source>
</evidence>
<evidence type="ECO:0000256" key="7">
    <source>
        <dbReference type="ARBA" id="ARBA00022777"/>
    </source>
</evidence>
<gene>
    <name evidence="14" type="ORF">SAMN06296058_0416</name>
</gene>
<comment type="function">
    <text evidence="10">Catalyzes the transfer of pyrophosphate from adenosine triphosphate (ATP) to 6-hydroxymethyl-7,8-dihydropterin, an enzymatic step in folate biosynthesis pathway.</text>
</comment>
<name>A0A1T5J1H6_9GAMM</name>
<dbReference type="Proteomes" id="UP000190341">
    <property type="component" value="Unassembled WGS sequence"/>
</dbReference>
<organism evidence="14 15">
    <name type="scientific">Pseudoxanthomonas indica</name>
    <dbReference type="NCBI Taxonomy" id="428993"/>
    <lineage>
        <taxon>Bacteria</taxon>
        <taxon>Pseudomonadati</taxon>
        <taxon>Pseudomonadota</taxon>
        <taxon>Gammaproteobacteria</taxon>
        <taxon>Lysobacterales</taxon>
        <taxon>Lysobacteraceae</taxon>
        <taxon>Pseudoxanthomonas</taxon>
    </lineage>
</organism>
<evidence type="ECO:0000259" key="13">
    <source>
        <dbReference type="PROSITE" id="PS00794"/>
    </source>
</evidence>
<evidence type="ECO:0000256" key="12">
    <source>
        <dbReference type="ARBA" id="ARBA00033413"/>
    </source>
</evidence>
<dbReference type="PROSITE" id="PS00794">
    <property type="entry name" value="HPPK"/>
    <property type="match status" value="1"/>
</dbReference>
<dbReference type="PANTHER" id="PTHR43071">
    <property type="entry name" value="2-AMINO-4-HYDROXY-6-HYDROXYMETHYLDIHYDROPTERIDINE PYROPHOSPHOKINASE"/>
    <property type="match status" value="1"/>
</dbReference>
<evidence type="ECO:0000313" key="15">
    <source>
        <dbReference type="Proteomes" id="UP000190341"/>
    </source>
</evidence>
<accession>A0A1T5J1H6</accession>
<keyword evidence="5" id="KW-0808">Transferase</keyword>
<keyword evidence="7 14" id="KW-0418">Kinase</keyword>
<dbReference type="InterPro" id="IPR035907">
    <property type="entry name" value="Hppk_sf"/>
</dbReference>
<dbReference type="GO" id="GO:0016301">
    <property type="term" value="F:kinase activity"/>
    <property type="evidence" value="ECO:0007669"/>
    <property type="project" value="UniProtKB-KW"/>
</dbReference>
<dbReference type="NCBIfam" id="TIGR01498">
    <property type="entry name" value="folK"/>
    <property type="match status" value="1"/>
</dbReference>
<evidence type="ECO:0000256" key="9">
    <source>
        <dbReference type="ARBA" id="ARBA00022909"/>
    </source>
</evidence>